<gene>
    <name evidence="6" type="ORF">QIS99_21245</name>
</gene>
<protein>
    <submittedName>
        <fullName evidence="6">LysR family transcriptional regulator</fullName>
    </submittedName>
</protein>
<proteinExistence type="inferred from homology"/>
<dbReference type="PRINTS" id="PR00039">
    <property type="entry name" value="HTHLYSR"/>
</dbReference>
<dbReference type="PROSITE" id="PS50931">
    <property type="entry name" value="HTH_LYSR"/>
    <property type="match status" value="1"/>
</dbReference>
<dbReference type="RefSeq" id="WP_282515160.1">
    <property type="nucleotide sequence ID" value="NZ_JASCIR010000019.1"/>
</dbReference>
<evidence type="ECO:0000313" key="6">
    <source>
        <dbReference type="EMBL" id="MDI3388710.1"/>
    </source>
</evidence>
<accession>A0ABT6RWJ9</accession>
<dbReference type="InterPro" id="IPR005119">
    <property type="entry name" value="LysR_subst-bd"/>
</dbReference>
<dbReference type="InterPro" id="IPR036390">
    <property type="entry name" value="WH_DNA-bd_sf"/>
</dbReference>
<dbReference type="SUPFAM" id="SSF53850">
    <property type="entry name" value="Periplasmic binding protein-like II"/>
    <property type="match status" value="1"/>
</dbReference>
<dbReference type="Pfam" id="PF03466">
    <property type="entry name" value="LysR_substrate"/>
    <property type="match status" value="1"/>
</dbReference>
<evidence type="ECO:0000256" key="1">
    <source>
        <dbReference type="ARBA" id="ARBA00009437"/>
    </source>
</evidence>
<comment type="caution">
    <text evidence="6">The sequence shown here is derived from an EMBL/GenBank/DDBJ whole genome shotgun (WGS) entry which is preliminary data.</text>
</comment>
<keyword evidence="3" id="KW-0238">DNA-binding</keyword>
<dbReference type="InterPro" id="IPR036388">
    <property type="entry name" value="WH-like_DNA-bd_sf"/>
</dbReference>
<dbReference type="Gene3D" id="3.40.190.10">
    <property type="entry name" value="Periplasmic binding protein-like II"/>
    <property type="match status" value="2"/>
</dbReference>
<comment type="similarity">
    <text evidence="1">Belongs to the LysR transcriptional regulatory family.</text>
</comment>
<dbReference type="PANTHER" id="PTHR30346:SF28">
    <property type="entry name" value="HTH-TYPE TRANSCRIPTIONAL REGULATOR CYNR"/>
    <property type="match status" value="1"/>
</dbReference>
<sequence length="290" mass="31223">MAVELRHLRCFLTIAEAGTITRAAARLHMSQPALSRTLRALEEHLGARLVDRSTHHLELTPEGRVFRDRAAAAVAAVDAALDPGALAPWPLRLGHTGPALGEHTSELLRRWDRRHPETPLELLRIDDRTAGLTQGRADVALLRAPLLAPGFVSEPLLTERRVAVVAADSELAGRPELTLAELADQPVAINTVSGITNLDLWPATRRPTSVVSVTNTDDWHAAIAAGRAIGVTPESTPRTNAHPAVVYRPLVDAPDVPVLLAWRERGGHPAVQDLVALARETVAPRTPGIP</sequence>
<reference evidence="6 7" key="1">
    <citation type="submission" date="2023-05" db="EMBL/GenBank/DDBJ databases">
        <title>Draft genome sequence of Streptomyces sp. B-S-A8 isolated from a cave soil in Thailand.</title>
        <authorList>
            <person name="Chamroensaksri N."/>
            <person name="Muangham S."/>
        </authorList>
    </citation>
    <scope>NUCLEOTIDE SEQUENCE [LARGE SCALE GENOMIC DNA]</scope>
    <source>
        <strain evidence="6 7">B-S-A8</strain>
    </source>
</reference>
<dbReference type="Gene3D" id="1.10.10.10">
    <property type="entry name" value="Winged helix-like DNA-binding domain superfamily/Winged helix DNA-binding domain"/>
    <property type="match status" value="1"/>
</dbReference>
<evidence type="ECO:0000313" key="7">
    <source>
        <dbReference type="Proteomes" id="UP001224661"/>
    </source>
</evidence>
<keyword evidence="4" id="KW-0804">Transcription</keyword>
<evidence type="ECO:0000256" key="2">
    <source>
        <dbReference type="ARBA" id="ARBA00023015"/>
    </source>
</evidence>
<dbReference type="SUPFAM" id="SSF46785">
    <property type="entry name" value="Winged helix' DNA-binding domain"/>
    <property type="match status" value="1"/>
</dbReference>
<dbReference type="Proteomes" id="UP001224661">
    <property type="component" value="Unassembled WGS sequence"/>
</dbReference>
<feature type="domain" description="HTH lysR-type" evidence="5">
    <location>
        <begin position="3"/>
        <end position="60"/>
    </location>
</feature>
<dbReference type="Pfam" id="PF00126">
    <property type="entry name" value="HTH_1"/>
    <property type="match status" value="1"/>
</dbReference>
<dbReference type="InterPro" id="IPR000847">
    <property type="entry name" value="LysR_HTH_N"/>
</dbReference>
<keyword evidence="2" id="KW-0805">Transcription regulation</keyword>
<name>A0ABT6RWJ9_9ACTN</name>
<keyword evidence="7" id="KW-1185">Reference proteome</keyword>
<evidence type="ECO:0000259" key="5">
    <source>
        <dbReference type="PROSITE" id="PS50931"/>
    </source>
</evidence>
<evidence type="ECO:0000256" key="3">
    <source>
        <dbReference type="ARBA" id="ARBA00023125"/>
    </source>
</evidence>
<dbReference type="EMBL" id="JASCIR010000019">
    <property type="protein sequence ID" value="MDI3388710.1"/>
    <property type="molecule type" value="Genomic_DNA"/>
</dbReference>
<evidence type="ECO:0000256" key="4">
    <source>
        <dbReference type="ARBA" id="ARBA00023163"/>
    </source>
</evidence>
<dbReference type="PANTHER" id="PTHR30346">
    <property type="entry name" value="TRANSCRIPTIONAL DUAL REGULATOR HCAR-RELATED"/>
    <property type="match status" value="1"/>
</dbReference>
<organism evidence="6 7">
    <name type="scientific">Streptomyces solicavernae</name>
    <dbReference type="NCBI Taxonomy" id="3043614"/>
    <lineage>
        <taxon>Bacteria</taxon>
        <taxon>Bacillati</taxon>
        <taxon>Actinomycetota</taxon>
        <taxon>Actinomycetes</taxon>
        <taxon>Kitasatosporales</taxon>
        <taxon>Streptomycetaceae</taxon>
        <taxon>Streptomyces</taxon>
    </lineage>
</organism>